<organism evidence="5 6">
    <name type="scientific">Rasamsonia emersonii (strain ATCC 16479 / CBS 393.64 / IMI 116815)</name>
    <dbReference type="NCBI Taxonomy" id="1408163"/>
    <lineage>
        <taxon>Eukaryota</taxon>
        <taxon>Fungi</taxon>
        <taxon>Dikarya</taxon>
        <taxon>Ascomycota</taxon>
        <taxon>Pezizomycotina</taxon>
        <taxon>Eurotiomycetes</taxon>
        <taxon>Eurotiomycetidae</taxon>
        <taxon>Eurotiales</taxon>
        <taxon>Trichocomaceae</taxon>
        <taxon>Rasamsonia</taxon>
    </lineage>
</organism>
<reference evidence="5 6" key="1">
    <citation type="submission" date="2015-04" db="EMBL/GenBank/DDBJ databases">
        <authorList>
            <person name="Heijne W.H."/>
            <person name="Fedorova N.D."/>
            <person name="Nierman W.C."/>
            <person name="Vollebregt A.W."/>
            <person name="Zhao Z."/>
            <person name="Wu L."/>
            <person name="Kumar M."/>
            <person name="Stam H."/>
            <person name="van den Berg M.A."/>
            <person name="Pel H.J."/>
        </authorList>
    </citation>
    <scope>NUCLEOTIDE SEQUENCE [LARGE SCALE GENOMIC DNA]</scope>
    <source>
        <strain evidence="5 6">CBS 393.64</strain>
    </source>
</reference>
<evidence type="ECO:0000256" key="3">
    <source>
        <dbReference type="ARBA" id="ARBA00023002"/>
    </source>
</evidence>
<dbReference type="PRINTS" id="PR00080">
    <property type="entry name" value="SDRFAMILY"/>
</dbReference>
<accession>A0A0F4YQR0</accession>
<dbReference type="Pfam" id="PF00106">
    <property type="entry name" value="adh_short"/>
    <property type="match status" value="1"/>
</dbReference>
<dbReference type="EMBL" id="LASV01000245">
    <property type="protein sequence ID" value="KKA20594.1"/>
    <property type="molecule type" value="Genomic_DNA"/>
</dbReference>
<dbReference type="InterPro" id="IPR036291">
    <property type="entry name" value="NAD(P)-bd_dom_sf"/>
</dbReference>
<keyword evidence="3" id="KW-0560">Oxidoreductase</keyword>
<gene>
    <name evidence="5" type="ORF">T310_5370</name>
</gene>
<dbReference type="RefSeq" id="XP_013327206.1">
    <property type="nucleotide sequence ID" value="XM_013471752.1"/>
</dbReference>
<dbReference type="GeneID" id="25317715"/>
<dbReference type="PANTHER" id="PTHR24320:SF283">
    <property type="entry name" value="RETINOL DEHYDROGENASE 11"/>
    <property type="match status" value="1"/>
</dbReference>
<dbReference type="OrthoDB" id="191139at2759"/>
<dbReference type="PRINTS" id="PR00081">
    <property type="entry name" value="GDHRDH"/>
</dbReference>
<keyword evidence="2" id="KW-0521">NADP</keyword>
<name>A0A0F4YQR0_RASE3</name>
<dbReference type="GO" id="GO:0016491">
    <property type="term" value="F:oxidoreductase activity"/>
    <property type="evidence" value="ECO:0007669"/>
    <property type="project" value="UniProtKB-KW"/>
</dbReference>
<evidence type="ECO:0000256" key="2">
    <source>
        <dbReference type="ARBA" id="ARBA00022857"/>
    </source>
</evidence>
<dbReference type="Gene3D" id="3.40.50.720">
    <property type="entry name" value="NAD(P)-binding Rossmann-like Domain"/>
    <property type="match status" value="1"/>
</dbReference>
<sequence>MTSHPEFGQTTTATEVAKAFSSQIRNKNVVITGVAPNSLGQAMALAIASQHPAKLILASRTKEKLEQVAQEIYNATPKAKEAGTIEIVALDLSSQRSVEQAAAQIAATVDTVDVLINNAGVMVLTPQRTAEGIELQFGTNYLGHFLFTLLLLRQLRNAAAKPGVVGGSTRVVNVTSAGHRLSPIRFHDYNIEGKEVPPEEQPPPGITAVYGKAGEYNGWLAYGQSKTANILFSVYLSQKLREKGIVSYATHPGSIWTNLSRHLDDKGTEIIAKTGTYWKSLDEGAATMLVAAFDPALNGTPPTPHIHIDCTVLYMLTPAEPPDPSDVYLSDCQFAQAASFALDVHAAERLYRLSEELVRRTFDLEG</sequence>
<evidence type="ECO:0000256" key="1">
    <source>
        <dbReference type="ARBA" id="ARBA00006484"/>
    </source>
</evidence>
<dbReference type="Proteomes" id="UP000053958">
    <property type="component" value="Unassembled WGS sequence"/>
</dbReference>
<dbReference type="PANTHER" id="PTHR24320">
    <property type="entry name" value="RETINOL DEHYDROGENASE"/>
    <property type="match status" value="1"/>
</dbReference>
<protein>
    <submittedName>
        <fullName evidence="5">Short-chain dehydrogenase</fullName>
    </submittedName>
</protein>
<dbReference type="AlphaFoldDB" id="A0A0F4YQR0"/>
<comment type="similarity">
    <text evidence="1 4">Belongs to the short-chain dehydrogenases/reductases (SDR) family.</text>
</comment>
<dbReference type="SUPFAM" id="SSF51735">
    <property type="entry name" value="NAD(P)-binding Rossmann-fold domains"/>
    <property type="match status" value="1"/>
</dbReference>
<evidence type="ECO:0000313" key="5">
    <source>
        <dbReference type="EMBL" id="KKA20594.1"/>
    </source>
</evidence>
<evidence type="ECO:0000256" key="4">
    <source>
        <dbReference type="RuleBase" id="RU000363"/>
    </source>
</evidence>
<dbReference type="InterPro" id="IPR002347">
    <property type="entry name" value="SDR_fam"/>
</dbReference>
<dbReference type="STRING" id="1408163.A0A0F4YQR0"/>
<evidence type="ECO:0000313" key="6">
    <source>
        <dbReference type="Proteomes" id="UP000053958"/>
    </source>
</evidence>
<comment type="caution">
    <text evidence="5">The sequence shown here is derived from an EMBL/GenBank/DDBJ whole genome shotgun (WGS) entry which is preliminary data.</text>
</comment>
<keyword evidence="6" id="KW-1185">Reference proteome</keyword>
<proteinExistence type="inferred from homology"/>